<evidence type="ECO:0000256" key="4">
    <source>
        <dbReference type="ARBA" id="ARBA00022561"/>
    </source>
</evidence>
<dbReference type="GO" id="GO:0005198">
    <property type="term" value="F:structural molecule activity"/>
    <property type="evidence" value="ECO:0007669"/>
    <property type="project" value="InterPro"/>
</dbReference>
<comment type="subcellular location">
    <subcellularLocation>
        <location evidence="1">Virion</location>
    </subcellularLocation>
</comment>
<accession>A0A6B9D4V8</accession>
<dbReference type="InterPro" id="IPR001742">
    <property type="entry name" value="Capsid_VP2_Orbivir"/>
</dbReference>
<reference evidence="7" key="1">
    <citation type="submission" date="2019-11" db="EMBL/GenBank/DDBJ databases">
        <title>Complete genome sequence of novel bluetongue virus from commercial vaccine.</title>
        <authorList>
            <person name="Rajko-Nenow P.Z."/>
            <person name="Batten C."/>
        </authorList>
    </citation>
    <scope>NUCLEOTIDE SEQUENCE</scope>
    <source>
        <strain evidence="7">SPvvvv/02</strain>
    </source>
</reference>
<evidence type="ECO:0000256" key="3">
    <source>
        <dbReference type="ARBA" id="ARBA00015347"/>
    </source>
</evidence>
<evidence type="ECO:0000256" key="2">
    <source>
        <dbReference type="ARBA" id="ARBA00008722"/>
    </source>
</evidence>
<keyword evidence="4" id="KW-0167">Capsid protein</keyword>
<gene>
    <name evidence="7" type="primary">VP2</name>
</gene>
<keyword evidence="6" id="KW-1153">Inner capsid protein</keyword>
<evidence type="ECO:0000313" key="7">
    <source>
        <dbReference type="EMBL" id="QGW56796.1"/>
    </source>
</evidence>
<organism evidence="7">
    <name type="scientific">Bluetongue virus</name>
    <name type="common">BTV</name>
    <dbReference type="NCBI Taxonomy" id="40051"/>
    <lineage>
        <taxon>Viruses</taxon>
        <taxon>Riboviria</taxon>
        <taxon>Orthornavirae</taxon>
        <taxon>Duplornaviricota</taxon>
        <taxon>Resentoviricetes</taxon>
        <taxon>Reovirales</taxon>
        <taxon>Sedoreoviridae</taxon>
        <taxon>Orbivirus</taxon>
        <taxon>Orbivirus caerulinguae</taxon>
    </lineage>
</organism>
<dbReference type="Pfam" id="PF00898">
    <property type="entry name" value="Orbi_VP2"/>
    <property type="match status" value="1"/>
</dbReference>
<proteinExistence type="inferred from homology"/>
<dbReference type="GO" id="GO:0039625">
    <property type="term" value="C:viral inner capsid"/>
    <property type="evidence" value="ECO:0007669"/>
    <property type="project" value="UniProtKB-KW"/>
</dbReference>
<evidence type="ECO:0000256" key="5">
    <source>
        <dbReference type="ARBA" id="ARBA00022844"/>
    </source>
</evidence>
<comment type="similarity">
    <text evidence="2">Belongs to the orbivirus VP2 family.</text>
</comment>
<evidence type="ECO:0000256" key="6">
    <source>
        <dbReference type="ARBA" id="ARBA00022996"/>
    </source>
</evidence>
<evidence type="ECO:0000256" key="1">
    <source>
        <dbReference type="ARBA" id="ARBA00004328"/>
    </source>
</evidence>
<keyword evidence="5" id="KW-0946">Virion</keyword>
<protein>
    <recommendedName>
        <fullName evidence="3">Outer capsid protein VP2</fullName>
    </recommendedName>
</protein>
<sequence length="957" mass="110636">MEEFIIPVYSSRDMSLALLAQYPLVIQLDAIMADIGDDHNLALIPELNMIDISKLGIVDALNYRPARNDGVVVPRLLDITLYAYDRRKSLRTNRHTEFTTDASWMKWAIEDRLDVQPLKILIDDHHFINHQLFNCNVRAKFGNVDTIYYDLHPLETKEKKCNHANVELMRSLTMVEMFHILQGATYALKPNYILTAKAERQDVRHSFERVDRRWYSVTPNARIENRGIEYDKFLSGLVEVSIIGRCPNEIEGEFGQLRAVKDKWIAAGYQGNVVYALELCNILSTIGRKMLNMHEEPIDEEGISLRFQQEIDDVFSLANRENVAVRNVQTIASDEKKFFALIVIAATDVNRGRIWRTNPYPCLRGALIAAECVLGDVYFAMRRVFKWSVRPTYGTNERQLEDNKYVYSRINLFESDLPVDHEVIHWHYELLAPIETTYDNGCLCTADRGEDDLLCKIDDEAYKLMFDEAIRIGWQQHTFKLYKMLTSPNLLTIDFERDAYVGSDSSLVMPDYYDKWIRSPMFNARLRLKKVRLNADRTSDPWNDRVAGGTLKPSTESLGYVLGRFYDLRLQFIDGGLSVKQQQSAVFEYMGAREDFSKLTHYERGERNICPHAGGTLYIMRRVALEMVSSYEKLSPEYHIGHEHTTYTHPSVNYMHLERVFEMEDLTQLICYVIDYVFERRNSLREVGEARRIVYLIQNATGVRRHDVLNQAFPHFFARFLKLRNVETVCDLNVVNFLPLLLLVRDNASYQHKQWSIPMILYDRTIKLIPVEVGAHANRFGFRSFFSYVRFHPGDAFKRQGADASHKKIGSICFTYYTETTISQGAVDIPVITTKMDSLRVHLAALCGGISDSLVYALPVAHPQKCIVLIIIGDEKLDPYIRSELVVSKYRYSRQHIQGTVSICMYKNGQFKVHTTGIAKHRICEKTILKFRCKTILVKTPGYVFGNDELMTKLLNI</sequence>
<name>A0A6B9D4V8_BTV</name>
<dbReference type="EMBL" id="MN723871">
    <property type="protein sequence ID" value="QGW56796.1"/>
    <property type="molecule type" value="Genomic_RNA"/>
</dbReference>